<evidence type="ECO:0000313" key="3">
    <source>
        <dbReference type="Proteomes" id="UP000033188"/>
    </source>
</evidence>
<accession>A0A061DAD2</accession>
<dbReference type="AlphaFoldDB" id="A0A061DAD2"/>
<keyword evidence="3" id="KW-1185">Reference proteome</keyword>
<dbReference type="EMBL" id="LK391710">
    <property type="protein sequence ID" value="CDR97508.1"/>
    <property type="molecule type" value="Genomic_DNA"/>
</dbReference>
<evidence type="ECO:0000313" key="2">
    <source>
        <dbReference type="EMBL" id="CDR97508.1"/>
    </source>
</evidence>
<dbReference type="RefSeq" id="XP_012769694.1">
    <property type="nucleotide sequence ID" value="XM_012914240.1"/>
</dbReference>
<feature type="region of interest" description="Disordered" evidence="1">
    <location>
        <begin position="20"/>
        <end position="84"/>
    </location>
</feature>
<reference evidence="3" key="1">
    <citation type="journal article" date="2014" name="Nucleic Acids Res.">
        <title>The evolutionary dynamics of variant antigen genes in Babesia reveal a history of genomic innovation underlying host-parasite interaction.</title>
        <authorList>
            <person name="Jackson A.P."/>
            <person name="Otto T.D."/>
            <person name="Darby A."/>
            <person name="Ramaprasad A."/>
            <person name="Xia D."/>
            <person name="Echaide I.E."/>
            <person name="Farber M."/>
            <person name="Gahlot S."/>
            <person name="Gamble J."/>
            <person name="Gupta D."/>
            <person name="Gupta Y."/>
            <person name="Jackson L."/>
            <person name="Malandrin L."/>
            <person name="Malas T.B."/>
            <person name="Moussa E."/>
            <person name="Nair M."/>
            <person name="Reid A.J."/>
            <person name="Sanders M."/>
            <person name="Sharma J."/>
            <person name="Tracey A."/>
            <person name="Quail M.A."/>
            <person name="Weir W."/>
            <person name="Wastling J.M."/>
            <person name="Hall N."/>
            <person name="Willadsen P."/>
            <person name="Lingelbach K."/>
            <person name="Shiels B."/>
            <person name="Tait A."/>
            <person name="Berriman M."/>
            <person name="Allred D.R."/>
            <person name="Pain A."/>
        </authorList>
    </citation>
    <scope>NUCLEOTIDE SEQUENCE [LARGE SCALE GENOMIC DNA]</scope>
    <source>
        <strain evidence="3">Bond</strain>
    </source>
</reference>
<dbReference type="GeneID" id="24566049"/>
<dbReference type="VEuPathDB" id="PiroplasmaDB:BBBOND_0400040"/>
<sequence length="84" mass="9382">MMCTDVVFCNSYATIHSPVGGQHGARQVRGPTRKAGELRGKRVHRSGARGTEVRERKANGNKQKGKWTCMKGRGVSREARKRMK</sequence>
<name>A0A061DAD2_BABBI</name>
<dbReference type="KEGG" id="bbig:BBBOND_0400040"/>
<organism evidence="2 3">
    <name type="scientific">Babesia bigemina</name>
    <dbReference type="NCBI Taxonomy" id="5866"/>
    <lineage>
        <taxon>Eukaryota</taxon>
        <taxon>Sar</taxon>
        <taxon>Alveolata</taxon>
        <taxon>Apicomplexa</taxon>
        <taxon>Aconoidasida</taxon>
        <taxon>Piroplasmida</taxon>
        <taxon>Babesiidae</taxon>
        <taxon>Babesia</taxon>
    </lineage>
</organism>
<proteinExistence type="predicted"/>
<protein>
    <submittedName>
        <fullName evidence="2">Uncharacterized protein</fullName>
    </submittedName>
</protein>
<gene>
    <name evidence="2" type="ORF">BBBOND_0400040</name>
</gene>
<evidence type="ECO:0000256" key="1">
    <source>
        <dbReference type="SAM" id="MobiDB-lite"/>
    </source>
</evidence>
<dbReference type="Proteomes" id="UP000033188">
    <property type="component" value="Chromosome 4"/>
</dbReference>